<accession>A0ABY7VAZ0</accession>
<dbReference type="EMBL" id="CP059693">
    <property type="protein sequence ID" value="WDE10552.1"/>
    <property type="molecule type" value="Genomic_DNA"/>
</dbReference>
<gene>
    <name evidence="1" type="ORF">H3N35_20140</name>
</gene>
<name>A0ABY7VAZ0_9GAMM</name>
<keyword evidence="2" id="KW-1185">Reference proteome</keyword>
<evidence type="ECO:0000313" key="2">
    <source>
        <dbReference type="Proteomes" id="UP001215231"/>
    </source>
</evidence>
<evidence type="ECO:0000313" key="1">
    <source>
        <dbReference type="EMBL" id="WDE10552.1"/>
    </source>
</evidence>
<dbReference type="RefSeq" id="WP_274050592.1">
    <property type="nucleotide sequence ID" value="NZ_CP059693.1"/>
</dbReference>
<dbReference type="Proteomes" id="UP001215231">
    <property type="component" value="Chromosome"/>
</dbReference>
<reference evidence="1 2" key="1">
    <citation type="journal article" date="2022" name="Mar. Drugs">
        <title>Bioassay-Guided Fractionation Leads to the Detection of Cholic Acid Generated by the Rare Thalassomonas sp.</title>
        <authorList>
            <person name="Pheiffer F."/>
            <person name="Schneider Y.K."/>
            <person name="Hansen E.H."/>
            <person name="Andersen J.H."/>
            <person name="Isaksson J."/>
            <person name="Busche T."/>
            <person name="R C."/>
            <person name="Kalinowski J."/>
            <person name="Zyl L.V."/>
            <person name="Trindade M."/>
        </authorList>
    </citation>
    <scope>NUCLEOTIDE SEQUENCE [LARGE SCALE GENOMIC DNA]</scope>
    <source>
        <strain evidence="1 2">A5K-61T</strain>
    </source>
</reference>
<protein>
    <submittedName>
        <fullName evidence="1">Uncharacterized protein</fullName>
    </submittedName>
</protein>
<sequence>MKTLLIVSLIFFAARGRALEKNHQDNHFIGDISSYAMGITEFERQLGYSSSRCATLIMQADGRGELNYALAQNAITLRAFDWGRVNNAFPVIERNNQIETVCSSLLIQASNGVVDKLTVAENRMFSGITLEQFLALDYLTRLSPLPYSYGKATLSDVLLDDLLLLQFVVWAWKVSTAGYYQTGYARGNMPG</sequence>
<proteinExistence type="predicted"/>
<organism evidence="1 2">
    <name type="scientific">Thalassomonas haliotis</name>
    <dbReference type="NCBI Taxonomy" id="485448"/>
    <lineage>
        <taxon>Bacteria</taxon>
        <taxon>Pseudomonadati</taxon>
        <taxon>Pseudomonadota</taxon>
        <taxon>Gammaproteobacteria</taxon>
        <taxon>Alteromonadales</taxon>
        <taxon>Colwelliaceae</taxon>
        <taxon>Thalassomonas</taxon>
    </lineage>
</organism>